<accession>A0A9J7MRH8</accession>
<evidence type="ECO:0000313" key="7">
    <source>
        <dbReference type="RefSeq" id="XP_035678152.1"/>
    </source>
</evidence>
<dbReference type="PROSITE" id="PS00615">
    <property type="entry name" value="C_TYPE_LECTIN_1"/>
    <property type="match status" value="1"/>
</dbReference>
<feature type="compositionally biased region" description="Basic and acidic residues" evidence="2">
    <location>
        <begin position="27"/>
        <end position="37"/>
    </location>
</feature>
<dbReference type="InterPro" id="IPR016186">
    <property type="entry name" value="C-type_lectin-like/link_sf"/>
</dbReference>
<evidence type="ECO:0000256" key="1">
    <source>
        <dbReference type="ARBA" id="ARBA00023157"/>
    </source>
</evidence>
<evidence type="ECO:0000256" key="2">
    <source>
        <dbReference type="SAM" id="MobiDB-lite"/>
    </source>
</evidence>
<dbReference type="PROSITE" id="PS50041">
    <property type="entry name" value="C_TYPE_LECTIN_2"/>
    <property type="match status" value="1"/>
</dbReference>
<evidence type="ECO:0000259" key="5">
    <source>
        <dbReference type="PROSITE" id="PS50041"/>
    </source>
</evidence>
<keyword evidence="3" id="KW-1133">Transmembrane helix</keyword>
<sequence>MAGSGRCFGLIALVSGVLLAPILANQRRDRDGPRPPHLDTVTPPPHREGGALALGSCRQGTHHYGNRCYDVSKERVDYDTAVERCSGQNGGKLVTFKTAKIMDGLAHIFSSKKIPPGFLWIGLRRNGSGTADRPFRFSDGSPLGTFRRWINGQAPRPNAEDGKDCVAARIMNNQGWKRFTCSHPLRYICQSEMVIRQNGGESTGNSLTTEVSTSDAVGTTGDLFTYVTDGLPARQSGETPTPQGAALQAETRAGGAEKPSVNLWLLLPGLQITGMLILMVWGTLFAWKITEGGTRPVSATSHASVSAASDVPISEQVPKHFEGPD</sequence>
<keyword evidence="6" id="KW-1185">Reference proteome</keyword>
<dbReference type="InterPro" id="IPR016187">
    <property type="entry name" value="CTDL_fold"/>
</dbReference>
<feature type="region of interest" description="Disordered" evidence="2">
    <location>
        <begin position="27"/>
        <end position="49"/>
    </location>
</feature>
<dbReference type="SMART" id="SM00034">
    <property type="entry name" value="CLECT"/>
    <property type="match status" value="1"/>
</dbReference>
<keyword evidence="4" id="KW-0732">Signal</keyword>
<feature type="domain" description="C-type lectin" evidence="5">
    <location>
        <begin position="64"/>
        <end position="190"/>
    </location>
</feature>
<feature type="region of interest" description="Disordered" evidence="2">
    <location>
        <begin position="296"/>
        <end position="325"/>
    </location>
</feature>
<proteinExistence type="predicted"/>
<dbReference type="Pfam" id="PF00059">
    <property type="entry name" value="Lectin_C"/>
    <property type="match status" value="1"/>
</dbReference>
<organism evidence="6 7">
    <name type="scientific">Branchiostoma floridae</name>
    <name type="common">Florida lancelet</name>
    <name type="synonym">Amphioxus</name>
    <dbReference type="NCBI Taxonomy" id="7739"/>
    <lineage>
        <taxon>Eukaryota</taxon>
        <taxon>Metazoa</taxon>
        <taxon>Chordata</taxon>
        <taxon>Cephalochordata</taxon>
        <taxon>Leptocardii</taxon>
        <taxon>Amphioxiformes</taxon>
        <taxon>Branchiostomatidae</taxon>
        <taxon>Branchiostoma</taxon>
    </lineage>
</organism>
<reference evidence="7" key="2">
    <citation type="submission" date="2025-08" db="UniProtKB">
        <authorList>
            <consortium name="RefSeq"/>
        </authorList>
    </citation>
    <scope>IDENTIFICATION</scope>
    <source>
        <strain evidence="7">S238N-H82</strain>
        <tissue evidence="7">Testes</tissue>
    </source>
</reference>
<name>A0A9J7MRH8_BRAFL</name>
<dbReference type="AlphaFoldDB" id="A0A9J7MRH8"/>
<dbReference type="InterPro" id="IPR018378">
    <property type="entry name" value="C-type_lectin_CS"/>
</dbReference>
<dbReference type="Proteomes" id="UP000001554">
    <property type="component" value="Chromosome 5"/>
</dbReference>
<evidence type="ECO:0000256" key="4">
    <source>
        <dbReference type="SAM" id="SignalP"/>
    </source>
</evidence>
<feature type="region of interest" description="Disordered" evidence="2">
    <location>
        <begin position="233"/>
        <end position="253"/>
    </location>
</feature>
<dbReference type="SUPFAM" id="SSF56436">
    <property type="entry name" value="C-type lectin-like"/>
    <property type="match status" value="1"/>
</dbReference>
<keyword evidence="1" id="KW-1015">Disulfide bond</keyword>
<gene>
    <name evidence="7" type="primary">LOC118416942</name>
</gene>
<dbReference type="GeneID" id="118416942"/>
<dbReference type="InterPro" id="IPR050111">
    <property type="entry name" value="C-type_lectin/snaclec_domain"/>
</dbReference>
<dbReference type="CDD" id="cd00037">
    <property type="entry name" value="CLECT"/>
    <property type="match status" value="1"/>
</dbReference>
<feature type="signal peptide" evidence="4">
    <location>
        <begin position="1"/>
        <end position="24"/>
    </location>
</feature>
<protein>
    <submittedName>
        <fullName evidence="7">Uncharacterized protein LOC118416942 isoform X2</fullName>
    </submittedName>
</protein>
<feature type="compositionally biased region" description="Low complexity" evidence="2">
    <location>
        <begin position="297"/>
        <end position="311"/>
    </location>
</feature>
<evidence type="ECO:0000313" key="6">
    <source>
        <dbReference type="Proteomes" id="UP000001554"/>
    </source>
</evidence>
<evidence type="ECO:0000256" key="3">
    <source>
        <dbReference type="SAM" id="Phobius"/>
    </source>
</evidence>
<feature type="chain" id="PRO_5039941481" evidence="4">
    <location>
        <begin position="25"/>
        <end position="325"/>
    </location>
</feature>
<dbReference type="InterPro" id="IPR001304">
    <property type="entry name" value="C-type_lectin-like"/>
</dbReference>
<dbReference type="RefSeq" id="XP_035678152.1">
    <property type="nucleotide sequence ID" value="XM_035822259.1"/>
</dbReference>
<reference evidence="6" key="1">
    <citation type="journal article" date="2020" name="Nat. Ecol. Evol.">
        <title>Deeply conserved synteny resolves early events in vertebrate evolution.</title>
        <authorList>
            <person name="Simakov O."/>
            <person name="Marletaz F."/>
            <person name="Yue J.X."/>
            <person name="O'Connell B."/>
            <person name="Jenkins J."/>
            <person name="Brandt A."/>
            <person name="Calef R."/>
            <person name="Tung C.H."/>
            <person name="Huang T.K."/>
            <person name="Schmutz J."/>
            <person name="Satoh N."/>
            <person name="Yu J.K."/>
            <person name="Putnam N.H."/>
            <person name="Green R.E."/>
            <person name="Rokhsar D.S."/>
        </authorList>
    </citation>
    <scope>NUCLEOTIDE SEQUENCE [LARGE SCALE GENOMIC DNA]</scope>
    <source>
        <strain evidence="6">S238N-H82</strain>
    </source>
</reference>
<dbReference type="Gene3D" id="3.10.100.10">
    <property type="entry name" value="Mannose-Binding Protein A, subunit A"/>
    <property type="match status" value="1"/>
</dbReference>
<keyword evidence="3" id="KW-0472">Membrane</keyword>
<feature type="transmembrane region" description="Helical" evidence="3">
    <location>
        <begin position="263"/>
        <end position="287"/>
    </location>
</feature>
<keyword evidence="3" id="KW-0812">Transmembrane</keyword>
<dbReference type="PANTHER" id="PTHR22803">
    <property type="entry name" value="MANNOSE, PHOSPHOLIPASE, LECTIN RECEPTOR RELATED"/>
    <property type="match status" value="1"/>
</dbReference>